<feature type="transmembrane region" description="Helical" evidence="1">
    <location>
        <begin position="88"/>
        <end position="106"/>
    </location>
</feature>
<organism evidence="2 3">
    <name type="scientific">Marivirga sericea</name>
    <dbReference type="NCBI Taxonomy" id="1028"/>
    <lineage>
        <taxon>Bacteria</taxon>
        <taxon>Pseudomonadati</taxon>
        <taxon>Bacteroidota</taxon>
        <taxon>Cytophagia</taxon>
        <taxon>Cytophagales</taxon>
        <taxon>Marivirgaceae</taxon>
        <taxon>Marivirga</taxon>
    </lineage>
</organism>
<dbReference type="OrthoDB" id="6402664at2"/>
<dbReference type="EMBL" id="FXAW01000001">
    <property type="protein sequence ID" value="SMG17016.1"/>
    <property type="molecule type" value="Genomic_DNA"/>
</dbReference>
<keyword evidence="1" id="KW-1133">Transmembrane helix</keyword>
<dbReference type="STRING" id="1028.SAMN05661096_00908"/>
<name>A0A1X7IQD7_9BACT</name>
<evidence type="ECO:0000313" key="2">
    <source>
        <dbReference type="EMBL" id="SMG17016.1"/>
    </source>
</evidence>
<feature type="transmembrane region" description="Helical" evidence="1">
    <location>
        <begin position="53"/>
        <end position="76"/>
    </location>
</feature>
<dbReference type="Pfam" id="PF04020">
    <property type="entry name" value="Phage_holin_4_2"/>
    <property type="match status" value="1"/>
</dbReference>
<dbReference type="AlphaFoldDB" id="A0A1X7IQD7"/>
<keyword evidence="1" id="KW-0472">Membrane</keyword>
<protein>
    <submittedName>
        <fullName evidence="2">Putative membrane protein</fullName>
    </submittedName>
</protein>
<evidence type="ECO:0000313" key="3">
    <source>
        <dbReference type="Proteomes" id="UP000193804"/>
    </source>
</evidence>
<dbReference type="PANTHER" id="PTHR37309">
    <property type="entry name" value="SLR0284 PROTEIN"/>
    <property type="match status" value="1"/>
</dbReference>
<reference evidence="3" key="1">
    <citation type="submission" date="2017-04" db="EMBL/GenBank/DDBJ databases">
        <authorList>
            <person name="Varghese N."/>
            <person name="Submissions S."/>
        </authorList>
    </citation>
    <scope>NUCLEOTIDE SEQUENCE [LARGE SCALE GENOMIC DNA]</scope>
    <source>
        <strain evidence="3">DSM 4125</strain>
    </source>
</reference>
<dbReference type="PANTHER" id="PTHR37309:SF1">
    <property type="entry name" value="SLR0284 PROTEIN"/>
    <property type="match status" value="1"/>
</dbReference>
<dbReference type="RefSeq" id="WP_085515867.1">
    <property type="nucleotide sequence ID" value="NZ_FXAW01000001.1"/>
</dbReference>
<dbReference type="InterPro" id="IPR007165">
    <property type="entry name" value="Phage_holin_4_2"/>
</dbReference>
<gene>
    <name evidence="2" type="ORF">SAMN05661096_00908</name>
</gene>
<accession>A0A1X7IQD7</accession>
<proteinExistence type="predicted"/>
<sequence>MNFLIKLVLSSLAVIVASYILPGAHVEGFFDALVVSLFLALFSATLKPLLVILTIPVTVFTLGFFLLVINALMIMLADYVVDGFYVEGFWWALLFGVILAIVNNIFESVSKKRE</sequence>
<keyword evidence="3" id="KW-1185">Reference proteome</keyword>
<evidence type="ECO:0000256" key="1">
    <source>
        <dbReference type="SAM" id="Phobius"/>
    </source>
</evidence>
<keyword evidence="1" id="KW-0812">Transmembrane</keyword>
<dbReference type="Proteomes" id="UP000193804">
    <property type="component" value="Unassembled WGS sequence"/>
</dbReference>